<evidence type="ECO:0000313" key="1">
    <source>
        <dbReference type="EMBL" id="CAK9071872.1"/>
    </source>
</evidence>
<reference evidence="1 2" key="1">
    <citation type="submission" date="2024-02" db="EMBL/GenBank/DDBJ databases">
        <authorList>
            <person name="Chen Y."/>
            <person name="Shah S."/>
            <person name="Dougan E. K."/>
            <person name="Thang M."/>
            <person name="Chan C."/>
        </authorList>
    </citation>
    <scope>NUCLEOTIDE SEQUENCE [LARGE SCALE GENOMIC DNA]</scope>
</reference>
<sequence length="272" mass="30821">MASCQVVVLYPSGEPAFERALPEKTNAWEMQQLLAVEMRAHAWQLELIHGGQILPRRSSLADMRDAMPGHAVELQLVRRAVQEYKPQFGDGGHAHCRNWATVLFYGLGFNGLAQFINSVRRARLPRLQARPGALPSRPLCRGGEAMTIVFERSDGQFMGLELQHVLAREDCPDELFNMVDAILLPFSLHYQSSMEDTQKAIRQVEQKASETANRVLLGTHMHHGKDRQISSHEALQFAHSYGYSYHEVFSNSMQSVQEMLFSILDLHLDQPE</sequence>
<dbReference type="InterPro" id="IPR001806">
    <property type="entry name" value="Small_GTPase"/>
</dbReference>
<evidence type="ECO:0000313" key="2">
    <source>
        <dbReference type="Proteomes" id="UP001642484"/>
    </source>
</evidence>
<dbReference type="SUPFAM" id="SSF52540">
    <property type="entry name" value="P-loop containing nucleoside triphosphate hydrolases"/>
    <property type="match status" value="1"/>
</dbReference>
<protein>
    <submittedName>
        <fullName evidence="1">Uncharacterized protein</fullName>
    </submittedName>
</protein>
<keyword evidence="2" id="KW-1185">Reference proteome</keyword>
<dbReference type="Pfam" id="PF00071">
    <property type="entry name" value="Ras"/>
    <property type="match status" value="1"/>
</dbReference>
<name>A0ABP0P8Q9_9DINO</name>
<dbReference type="Gene3D" id="3.40.50.300">
    <property type="entry name" value="P-loop containing nucleotide triphosphate hydrolases"/>
    <property type="match status" value="1"/>
</dbReference>
<proteinExistence type="predicted"/>
<gene>
    <name evidence="1" type="ORF">CCMP2556_LOCUS35334</name>
</gene>
<dbReference type="Proteomes" id="UP001642484">
    <property type="component" value="Unassembled WGS sequence"/>
</dbReference>
<organism evidence="1 2">
    <name type="scientific">Durusdinium trenchii</name>
    <dbReference type="NCBI Taxonomy" id="1381693"/>
    <lineage>
        <taxon>Eukaryota</taxon>
        <taxon>Sar</taxon>
        <taxon>Alveolata</taxon>
        <taxon>Dinophyceae</taxon>
        <taxon>Suessiales</taxon>
        <taxon>Symbiodiniaceae</taxon>
        <taxon>Durusdinium</taxon>
    </lineage>
</organism>
<accession>A0ABP0P8Q9</accession>
<dbReference type="EMBL" id="CAXAMN010022684">
    <property type="protein sequence ID" value="CAK9071872.1"/>
    <property type="molecule type" value="Genomic_DNA"/>
</dbReference>
<comment type="caution">
    <text evidence="1">The sequence shown here is derived from an EMBL/GenBank/DDBJ whole genome shotgun (WGS) entry which is preliminary data.</text>
</comment>
<dbReference type="InterPro" id="IPR027417">
    <property type="entry name" value="P-loop_NTPase"/>
</dbReference>